<accession>A0A7W9T4K5</accession>
<gene>
    <name evidence="2" type="ORF">HNQ93_004352</name>
</gene>
<dbReference type="Proteomes" id="UP000532746">
    <property type="component" value="Unassembled WGS sequence"/>
</dbReference>
<feature type="domain" description="Probable sensor" evidence="1">
    <location>
        <begin position="21"/>
        <end position="118"/>
    </location>
</feature>
<protein>
    <recommendedName>
        <fullName evidence="1">Probable sensor domain-containing protein</fullName>
    </recommendedName>
</protein>
<evidence type="ECO:0000313" key="2">
    <source>
        <dbReference type="EMBL" id="MBB6061471.1"/>
    </source>
</evidence>
<reference evidence="2 3" key="1">
    <citation type="submission" date="2020-08" db="EMBL/GenBank/DDBJ databases">
        <title>Genomic Encyclopedia of Type Strains, Phase IV (KMG-IV): sequencing the most valuable type-strain genomes for metagenomic binning, comparative biology and taxonomic classification.</title>
        <authorList>
            <person name="Goeker M."/>
        </authorList>
    </citation>
    <scope>NUCLEOTIDE SEQUENCE [LARGE SCALE GENOMIC DNA]</scope>
    <source>
        <strain evidence="2 3">DSM 26718</strain>
    </source>
</reference>
<name>A0A7W9T4K5_9BACT</name>
<dbReference type="InterPro" id="IPR048551">
    <property type="entry name" value="DACNV"/>
</dbReference>
<dbReference type="AlphaFoldDB" id="A0A7W9T4K5"/>
<organism evidence="2 3">
    <name type="scientific">Hymenobacter luteus</name>
    <dbReference type="NCBI Taxonomy" id="1411122"/>
    <lineage>
        <taxon>Bacteria</taxon>
        <taxon>Pseudomonadati</taxon>
        <taxon>Bacteroidota</taxon>
        <taxon>Cytophagia</taxon>
        <taxon>Cytophagales</taxon>
        <taxon>Hymenobacteraceae</taxon>
        <taxon>Hymenobacter</taxon>
    </lineage>
</organism>
<dbReference type="Pfam" id="PF21751">
    <property type="entry name" value="DACNV"/>
    <property type="match status" value="1"/>
</dbReference>
<dbReference type="SUPFAM" id="SSF143597">
    <property type="entry name" value="YojJ-like"/>
    <property type="match status" value="1"/>
</dbReference>
<evidence type="ECO:0000259" key="1">
    <source>
        <dbReference type="Pfam" id="PF21751"/>
    </source>
</evidence>
<sequence length="411" mass="44616">MHYYPSDLAYALRHRWPAATDAALPAPPALTQLISVAYQASLLSEEARPVVGQLVFAPAALLEGHAANQAGQHVLLFSPPRPYTEQELRRLTATVQQPGNLLAVDEDADGHLRIWGLLATHHAWDQARDALWTARESPPAVLLLRVVGPGSLVFYDGPTRVLTLQQGRVDGHGFVQFPVAWGRGRFAEALDYAHQEVQRAHPAAGPVPDELIVQLSQHFQRRIIARVRASGHGGLLAFIPATNVAERVGPLGVLRPKYGMASAGAGPRYRQLLLAIVGRLSELGEVNWAHYQQSADATLRALEAELGQFADLLADLMAVDGALLLTKHMEVVGFGVEVHAPHIVTNEVYRAQDLEASAVQAEAADQGGTRHRAAYRLCLADPDSLVVVVSQDGGVKFVHQHAGKVIFWDQL</sequence>
<keyword evidence="3" id="KW-1185">Reference proteome</keyword>
<comment type="caution">
    <text evidence="2">The sequence shown here is derived from an EMBL/GenBank/DDBJ whole genome shotgun (WGS) entry which is preliminary data.</text>
</comment>
<evidence type="ECO:0000313" key="3">
    <source>
        <dbReference type="Proteomes" id="UP000532746"/>
    </source>
</evidence>
<dbReference type="InterPro" id="IPR036888">
    <property type="entry name" value="DNA_integrity_DisA_N_sf"/>
</dbReference>
<dbReference type="RefSeq" id="WP_183405544.1">
    <property type="nucleotide sequence ID" value="NZ_JACHGG010000014.1"/>
</dbReference>
<proteinExistence type="predicted"/>
<dbReference type="EMBL" id="JACHGG010000014">
    <property type="protein sequence ID" value="MBB6061471.1"/>
    <property type="molecule type" value="Genomic_DNA"/>
</dbReference>